<protein>
    <submittedName>
        <fullName evidence="2">MarR family transcriptional regulator</fullName>
    </submittedName>
</protein>
<dbReference type="RefSeq" id="WP_252161010.1">
    <property type="nucleotide sequence ID" value="NZ_CP098809.1"/>
</dbReference>
<dbReference type="GO" id="GO:0006950">
    <property type="term" value="P:response to stress"/>
    <property type="evidence" value="ECO:0007669"/>
    <property type="project" value="TreeGrafter"/>
</dbReference>
<dbReference type="InterPro" id="IPR000835">
    <property type="entry name" value="HTH_MarR-typ"/>
</dbReference>
<dbReference type="AlphaFoldDB" id="A0A9Q9DD95"/>
<evidence type="ECO:0000313" key="3">
    <source>
        <dbReference type="Proteomes" id="UP001055460"/>
    </source>
</evidence>
<evidence type="ECO:0000259" key="1">
    <source>
        <dbReference type="PROSITE" id="PS50995"/>
    </source>
</evidence>
<reference evidence="2" key="1">
    <citation type="submission" date="2022-06" db="EMBL/GenBank/DDBJ databases">
        <title>Physiological and biochemical characterization and genomic elucidation of a strain of the genus Ensifer adhaerens M8 that combines arsenic oxidation and chromium reduction.</title>
        <authorList>
            <person name="Li X."/>
            <person name="Yu c."/>
        </authorList>
    </citation>
    <scope>NUCLEOTIDE SEQUENCE</scope>
    <source>
        <strain evidence="2">M8</strain>
        <plasmid evidence="2">pB</plasmid>
    </source>
</reference>
<dbReference type="GO" id="GO:0003700">
    <property type="term" value="F:DNA-binding transcription factor activity"/>
    <property type="evidence" value="ECO:0007669"/>
    <property type="project" value="InterPro"/>
</dbReference>
<keyword evidence="2" id="KW-0614">Plasmid</keyword>
<dbReference type="PANTHER" id="PTHR33164:SF43">
    <property type="entry name" value="HTH-TYPE TRANSCRIPTIONAL REPRESSOR YETL"/>
    <property type="match status" value="1"/>
</dbReference>
<organism evidence="2 3">
    <name type="scientific">Ensifer adhaerens</name>
    <name type="common">Sinorhizobium morelense</name>
    <dbReference type="NCBI Taxonomy" id="106592"/>
    <lineage>
        <taxon>Bacteria</taxon>
        <taxon>Pseudomonadati</taxon>
        <taxon>Pseudomonadota</taxon>
        <taxon>Alphaproteobacteria</taxon>
        <taxon>Hyphomicrobiales</taxon>
        <taxon>Rhizobiaceae</taxon>
        <taxon>Sinorhizobium/Ensifer group</taxon>
        <taxon>Ensifer</taxon>
    </lineage>
</organism>
<sequence>MRRFLASSEIELSRAGITSQQYQALLVIKAAQQDRIRMRELADEMLMQHNSAVQLVDRLETAGLVDRAPSPTDKRSVLVGLTAFGEVVIDALARRHLIAMLANEPLLAESLTRLRELAQTR</sequence>
<dbReference type="SMART" id="SM00347">
    <property type="entry name" value="HTH_MARR"/>
    <property type="match status" value="1"/>
</dbReference>
<dbReference type="EMBL" id="CP098809">
    <property type="protein sequence ID" value="USJ27339.1"/>
    <property type="molecule type" value="Genomic_DNA"/>
</dbReference>
<dbReference type="Gene3D" id="1.10.10.10">
    <property type="entry name" value="Winged helix-like DNA-binding domain superfamily/Winged helix DNA-binding domain"/>
    <property type="match status" value="1"/>
</dbReference>
<dbReference type="InterPro" id="IPR036390">
    <property type="entry name" value="WH_DNA-bd_sf"/>
</dbReference>
<dbReference type="InterPro" id="IPR036388">
    <property type="entry name" value="WH-like_DNA-bd_sf"/>
</dbReference>
<dbReference type="PROSITE" id="PS50995">
    <property type="entry name" value="HTH_MARR_2"/>
    <property type="match status" value="1"/>
</dbReference>
<geneLocation type="plasmid" evidence="2 3">
    <name>pB</name>
</geneLocation>
<dbReference type="PANTHER" id="PTHR33164">
    <property type="entry name" value="TRANSCRIPTIONAL REGULATOR, MARR FAMILY"/>
    <property type="match status" value="1"/>
</dbReference>
<dbReference type="InterPro" id="IPR039422">
    <property type="entry name" value="MarR/SlyA-like"/>
</dbReference>
<gene>
    <name evidence="2" type="ORF">NE863_33290</name>
</gene>
<dbReference type="Proteomes" id="UP001055460">
    <property type="component" value="Plasmid pB"/>
</dbReference>
<accession>A0A9Q9DD95</accession>
<feature type="domain" description="HTH marR-type" evidence="1">
    <location>
        <begin position="1"/>
        <end position="121"/>
    </location>
</feature>
<evidence type="ECO:0000313" key="2">
    <source>
        <dbReference type="EMBL" id="USJ27339.1"/>
    </source>
</evidence>
<proteinExistence type="predicted"/>
<dbReference type="SUPFAM" id="SSF46785">
    <property type="entry name" value="Winged helix' DNA-binding domain"/>
    <property type="match status" value="1"/>
</dbReference>
<name>A0A9Q9DD95_ENSAD</name>
<dbReference type="Pfam" id="PF12802">
    <property type="entry name" value="MarR_2"/>
    <property type="match status" value="1"/>
</dbReference>